<accession>A0A1D7QMQ8</accession>
<keyword evidence="1" id="KW-1133">Transmembrane helix</keyword>
<dbReference type="AlphaFoldDB" id="A0A1D7QMQ8"/>
<keyword evidence="1" id="KW-0472">Membrane</keyword>
<keyword evidence="3" id="KW-1185">Reference proteome</keyword>
<feature type="transmembrane region" description="Helical" evidence="1">
    <location>
        <begin position="52"/>
        <end position="75"/>
    </location>
</feature>
<dbReference type="EMBL" id="CP017141">
    <property type="protein sequence ID" value="AOM79943.1"/>
    <property type="molecule type" value="Genomic_DNA"/>
</dbReference>
<evidence type="ECO:0000256" key="1">
    <source>
        <dbReference type="SAM" id="Phobius"/>
    </source>
</evidence>
<dbReference type="OrthoDB" id="1496054at2"/>
<dbReference type="RefSeq" id="WP_069381605.1">
    <property type="nucleotide sequence ID" value="NZ_CP017141.1"/>
</dbReference>
<dbReference type="Proteomes" id="UP000094313">
    <property type="component" value="Chromosome"/>
</dbReference>
<protein>
    <submittedName>
        <fullName evidence="2">Uncharacterized protein</fullName>
    </submittedName>
</protein>
<evidence type="ECO:0000313" key="2">
    <source>
        <dbReference type="EMBL" id="AOM79943.1"/>
    </source>
</evidence>
<gene>
    <name evidence="2" type="ORF">BFS30_23930</name>
</gene>
<sequence>MVFNFRFICHFGNSDTWGDIIEKTQFQILLFSALSAILYIMLAYLICRITDLNTALIINCFLALFDSTIGFLLSIRFKSNSGYTKEQSIKMIGPKTSIGVIVFALIFTLVGYGITLF</sequence>
<reference evidence="2 3" key="1">
    <citation type="submission" date="2016-08" db="EMBL/GenBank/DDBJ databases">
        <authorList>
            <person name="Seilhamer J.J."/>
        </authorList>
    </citation>
    <scope>NUCLEOTIDE SEQUENCE [LARGE SCALE GENOMIC DNA]</scope>
    <source>
        <strain evidence="2 3">DX4</strain>
    </source>
</reference>
<name>A0A1D7QMQ8_9SPHI</name>
<evidence type="ECO:0000313" key="3">
    <source>
        <dbReference type="Proteomes" id="UP000094313"/>
    </source>
</evidence>
<organism evidence="2 3">
    <name type="scientific">Pedobacter steynii</name>
    <dbReference type="NCBI Taxonomy" id="430522"/>
    <lineage>
        <taxon>Bacteria</taxon>
        <taxon>Pseudomonadati</taxon>
        <taxon>Bacteroidota</taxon>
        <taxon>Sphingobacteriia</taxon>
        <taxon>Sphingobacteriales</taxon>
        <taxon>Sphingobacteriaceae</taxon>
        <taxon>Pedobacter</taxon>
    </lineage>
</organism>
<feature type="transmembrane region" description="Helical" evidence="1">
    <location>
        <begin position="96"/>
        <end position="114"/>
    </location>
</feature>
<proteinExistence type="predicted"/>
<keyword evidence="1" id="KW-0812">Transmembrane</keyword>
<dbReference type="KEGG" id="psty:BFS30_23930"/>
<feature type="transmembrane region" description="Helical" evidence="1">
    <location>
        <begin position="28"/>
        <end position="46"/>
    </location>
</feature>